<dbReference type="Proteomes" id="UP000000552">
    <property type="component" value="Chromosome"/>
</dbReference>
<feature type="domain" description="Xylose isomerase-like TIM barrel" evidence="1">
    <location>
        <begin position="18"/>
        <end position="164"/>
    </location>
</feature>
<dbReference type="DNASU" id="1229764"/>
<accession>Q988Q2</accession>
<evidence type="ECO:0000313" key="3">
    <source>
        <dbReference type="Proteomes" id="UP000000552"/>
    </source>
</evidence>
<protein>
    <submittedName>
        <fullName evidence="2">Mll6643 protein</fullName>
    </submittedName>
</protein>
<dbReference type="InterPro" id="IPR036237">
    <property type="entry name" value="Xyl_isomerase-like_sf"/>
</dbReference>
<proteinExistence type="predicted"/>
<dbReference type="InterPro" id="IPR050312">
    <property type="entry name" value="IolE/XylAMocC-like"/>
</dbReference>
<dbReference type="EMBL" id="BA000012">
    <property type="protein sequence ID" value="BAB52895.1"/>
    <property type="molecule type" value="Genomic_DNA"/>
</dbReference>
<dbReference type="SUPFAM" id="SSF51658">
    <property type="entry name" value="Xylose isomerase-like"/>
    <property type="match status" value="1"/>
</dbReference>
<dbReference type="InterPro" id="IPR013022">
    <property type="entry name" value="Xyl_isomerase-like_TIM-brl"/>
</dbReference>
<dbReference type="HOGENOM" id="CLU_1495064_0_0_5"/>
<dbReference type="RefSeq" id="WP_010914208.1">
    <property type="nucleotide sequence ID" value="NC_002678.2"/>
</dbReference>
<evidence type="ECO:0000259" key="1">
    <source>
        <dbReference type="Pfam" id="PF01261"/>
    </source>
</evidence>
<dbReference type="PANTHER" id="PTHR12110:SF21">
    <property type="entry name" value="XYLOSE ISOMERASE-LIKE TIM BARREL DOMAIN-CONTAINING PROTEIN"/>
    <property type="match status" value="1"/>
</dbReference>
<dbReference type="Gene3D" id="3.20.20.150">
    <property type="entry name" value="Divalent-metal-dependent TIM barrel enzymes"/>
    <property type="match status" value="1"/>
</dbReference>
<dbReference type="AlphaFoldDB" id="Q988Q2"/>
<dbReference type="Pfam" id="PF01261">
    <property type="entry name" value="AP_endonuc_2"/>
    <property type="match status" value="1"/>
</dbReference>
<sequence length="180" mass="20088">MTLPPPRPPALCRGVVGLPLETQIDLTASNLAAVADLAAQYGLLIYLEALSWTPLNTIDRQLRTIEIANRDNIRLVIDFWHCYTSGDTPKHIARLHKDIIYGVHICDSLAYAGGVPDENMLRDVPTGNGVLNLKEWVDAVKSTGYDGWWSCELFCRRQHQENSYDVARSLNALMRDLVGA</sequence>
<name>Q988Q2_RHILO</name>
<dbReference type="KEGG" id="mlo:mll6643"/>
<dbReference type="PANTHER" id="PTHR12110">
    <property type="entry name" value="HYDROXYPYRUVATE ISOMERASE"/>
    <property type="match status" value="1"/>
</dbReference>
<dbReference type="eggNOG" id="COG1082">
    <property type="taxonomic scope" value="Bacteria"/>
</dbReference>
<organism evidence="2 3">
    <name type="scientific">Mesorhizobium japonicum (strain LMG 29417 / CECT 9101 / MAFF 303099)</name>
    <name type="common">Mesorhizobium loti (strain MAFF 303099)</name>
    <dbReference type="NCBI Taxonomy" id="266835"/>
    <lineage>
        <taxon>Bacteria</taxon>
        <taxon>Pseudomonadati</taxon>
        <taxon>Pseudomonadota</taxon>
        <taxon>Alphaproteobacteria</taxon>
        <taxon>Hyphomicrobiales</taxon>
        <taxon>Phyllobacteriaceae</taxon>
        <taxon>Mesorhizobium</taxon>
    </lineage>
</organism>
<gene>
    <name evidence="2" type="ordered locus">mll6643</name>
</gene>
<evidence type="ECO:0000313" key="2">
    <source>
        <dbReference type="EMBL" id="BAB52895.1"/>
    </source>
</evidence>
<reference evidence="2 3" key="1">
    <citation type="journal article" date="2000" name="DNA Res.">
        <title>Complete genome structure of the nitrogen-fixing symbiotic bacterium Mesorhizobium loti.</title>
        <authorList>
            <person name="Kaneko T."/>
            <person name="Nakamura Y."/>
            <person name="Sato S."/>
            <person name="Asamizu E."/>
            <person name="Kato T."/>
            <person name="Sasamoto S."/>
            <person name="Watanabe A."/>
            <person name="Idesawa K."/>
            <person name="Ishikawa A."/>
            <person name="Kawashima K."/>
            <person name="Kimura T."/>
            <person name="Kishida Y."/>
            <person name="Kiyokawa C."/>
            <person name="Kohara M."/>
            <person name="Matsumoto M."/>
            <person name="Matsuno A."/>
            <person name="Mochizuki Y."/>
            <person name="Nakayama S."/>
            <person name="Nakazaki N."/>
            <person name="Shimpo S."/>
            <person name="Sugimoto M."/>
            <person name="Takeuchi C."/>
            <person name="Yamada M."/>
            <person name="Tabata S."/>
        </authorList>
    </citation>
    <scope>NUCLEOTIDE SEQUENCE [LARGE SCALE GENOMIC DNA]</scope>
    <source>
        <strain evidence="3">LMG 29417 / CECT 9101 / MAFF 303099</strain>
    </source>
</reference>